<reference evidence="4 5" key="1">
    <citation type="submission" date="2024-03" db="EMBL/GenBank/DDBJ databases">
        <title>Novel species of the genus Variovorax.</title>
        <authorList>
            <person name="Liu Q."/>
            <person name="Xin Y.-H."/>
        </authorList>
    </citation>
    <scope>NUCLEOTIDE SEQUENCE [LARGE SCALE GENOMIC DNA]</scope>
    <source>
        <strain evidence="4 5">KACC 18899</strain>
    </source>
</reference>
<evidence type="ECO:0000259" key="3">
    <source>
        <dbReference type="PROSITE" id="PS50110"/>
    </source>
</evidence>
<feature type="modified residue" description="4-aspartylphosphate" evidence="2">
    <location>
        <position position="55"/>
    </location>
</feature>
<comment type="caution">
    <text evidence="4">The sequence shown here is derived from an EMBL/GenBank/DDBJ whole genome shotgun (WGS) entry which is preliminary data.</text>
</comment>
<gene>
    <name evidence="4" type="ORF">WKW77_32175</name>
</gene>
<dbReference type="InterPro" id="IPR001789">
    <property type="entry name" value="Sig_transdc_resp-reg_receiver"/>
</dbReference>
<accession>A0ABU8VQ28</accession>
<evidence type="ECO:0000313" key="5">
    <source>
        <dbReference type="Proteomes" id="UP001365846"/>
    </source>
</evidence>
<dbReference type="Gene3D" id="3.40.50.2300">
    <property type="match status" value="1"/>
</dbReference>
<keyword evidence="1 2" id="KW-0597">Phosphoprotein</keyword>
<dbReference type="InterPro" id="IPR011006">
    <property type="entry name" value="CheY-like_superfamily"/>
</dbReference>
<dbReference type="SUPFAM" id="SSF52172">
    <property type="entry name" value="CheY-like"/>
    <property type="match status" value="1"/>
</dbReference>
<feature type="domain" description="Response regulatory" evidence="3">
    <location>
        <begin position="6"/>
        <end position="120"/>
    </location>
</feature>
<protein>
    <submittedName>
        <fullName evidence="4">Response regulator</fullName>
    </submittedName>
</protein>
<dbReference type="EMBL" id="JBBKZU010000023">
    <property type="protein sequence ID" value="MEJ8815759.1"/>
    <property type="molecule type" value="Genomic_DNA"/>
</dbReference>
<evidence type="ECO:0000256" key="2">
    <source>
        <dbReference type="PROSITE-ProRule" id="PRU00169"/>
    </source>
</evidence>
<proteinExistence type="predicted"/>
<dbReference type="InterPro" id="IPR050595">
    <property type="entry name" value="Bact_response_regulator"/>
</dbReference>
<organism evidence="4 5">
    <name type="scientific">Variovorax ureilyticus</name>
    <dbReference type="NCBI Taxonomy" id="1836198"/>
    <lineage>
        <taxon>Bacteria</taxon>
        <taxon>Pseudomonadati</taxon>
        <taxon>Pseudomonadota</taxon>
        <taxon>Betaproteobacteria</taxon>
        <taxon>Burkholderiales</taxon>
        <taxon>Comamonadaceae</taxon>
        <taxon>Variovorax</taxon>
    </lineage>
</organism>
<evidence type="ECO:0000313" key="4">
    <source>
        <dbReference type="EMBL" id="MEJ8815759.1"/>
    </source>
</evidence>
<evidence type="ECO:0000256" key="1">
    <source>
        <dbReference type="ARBA" id="ARBA00022553"/>
    </source>
</evidence>
<keyword evidence="5" id="KW-1185">Reference proteome</keyword>
<dbReference type="PANTHER" id="PTHR44591">
    <property type="entry name" value="STRESS RESPONSE REGULATOR PROTEIN 1"/>
    <property type="match status" value="1"/>
</dbReference>
<sequence length="126" mass="13606">MRDLPTIAIVDDDESVRDTTKDLLDSAGWSAATFRSAERFLLSKETCAVKCLVADMRMPGMTGLELHRHLVAAGTPIPTVLITAYPDDGARAHALKAGVICFLAKPFSAEDFLACIEIALHGRHLA</sequence>
<dbReference type="Proteomes" id="UP001365846">
    <property type="component" value="Unassembled WGS sequence"/>
</dbReference>
<dbReference type="RefSeq" id="WP_340360957.1">
    <property type="nucleotide sequence ID" value="NZ_JBBKZU010000023.1"/>
</dbReference>
<dbReference type="SMART" id="SM00448">
    <property type="entry name" value="REC"/>
    <property type="match status" value="1"/>
</dbReference>
<dbReference type="PANTHER" id="PTHR44591:SF25">
    <property type="entry name" value="CHEMOTAXIS TWO-COMPONENT RESPONSE REGULATOR"/>
    <property type="match status" value="1"/>
</dbReference>
<dbReference type="Pfam" id="PF00072">
    <property type="entry name" value="Response_reg"/>
    <property type="match status" value="1"/>
</dbReference>
<dbReference type="PROSITE" id="PS50110">
    <property type="entry name" value="RESPONSE_REGULATORY"/>
    <property type="match status" value="1"/>
</dbReference>
<name>A0ABU8VQ28_9BURK</name>